<dbReference type="RefSeq" id="YP_009853765.1">
    <property type="nucleotide sequence ID" value="NC_048824.1"/>
</dbReference>
<evidence type="ECO:0000313" key="4">
    <source>
        <dbReference type="Proteomes" id="UP000423609"/>
    </source>
</evidence>
<feature type="compositionally biased region" description="Acidic residues" evidence="2">
    <location>
        <begin position="139"/>
        <end position="149"/>
    </location>
</feature>
<gene>
    <name evidence="3" type="primary">13</name>
    <name evidence="3" type="ORF">PBI_INDLULAMITHI_13</name>
</gene>
<reference evidence="3 4" key="1">
    <citation type="submission" date="2019-10" db="EMBL/GenBank/DDBJ databases">
        <authorList>
            <person name="Garlena R.A."/>
            <person name="Russell D.A."/>
            <person name="Pope W.H."/>
            <person name="Jacobs-Sera D."/>
            <person name="Hatfull G.F."/>
        </authorList>
    </citation>
    <scope>NUCLEOTIDE SEQUENCE [LARGE SCALE GENOMIC DNA]</scope>
</reference>
<feature type="coiled-coil region" evidence="1">
    <location>
        <begin position="24"/>
        <end position="51"/>
    </location>
</feature>
<proteinExistence type="predicted"/>
<sequence length="178" mass="19224">MAKTNRDILEFLLAGPLFSIFKVLNRIRRDIVGLRETLQGYNDRLDRITSELRDDFQRLRDQLANVSVPEDVSDVLASLDSKISALEGLDQPDPAEPVETTTPTGGVVLPPTSPEPDETTAASPGEPFTTDDSGNVVPVEDDSDEESTEPESSPGEPAATDPVTETETPAAEDDSETQ</sequence>
<dbReference type="EMBL" id="MN585993">
    <property type="protein sequence ID" value="QGJ90054.1"/>
    <property type="molecule type" value="Genomic_DNA"/>
</dbReference>
<protein>
    <submittedName>
        <fullName evidence="3">Uncharacterized protein</fullName>
    </submittedName>
</protein>
<dbReference type="GeneID" id="55624452"/>
<evidence type="ECO:0000256" key="1">
    <source>
        <dbReference type="SAM" id="Coils"/>
    </source>
</evidence>
<evidence type="ECO:0000313" key="3">
    <source>
        <dbReference type="EMBL" id="QGJ90054.1"/>
    </source>
</evidence>
<keyword evidence="4" id="KW-1185">Reference proteome</keyword>
<name>A0A649VCW7_9CAUD</name>
<keyword evidence="1" id="KW-0175">Coiled coil</keyword>
<feature type="region of interest" description="Disordered" evidence="2">
    <location>
        <begin position="86"/>
        <end position="178"/>
    </location>
</feature>
<dbReference type="Proteomes" id="UP000423609">
    <property type="component" value="Segment"/>
</dbReference>
<organism evidence="3 4">
    <name type="scientific">Mycobacterium phage Indlulamithi</name>
    <dbReference type="NCBI Taxonomy" id="2656582"/>
    <lineage>
        <taxon>Viruses</taxon>
        <taxon>Duplodnaviria</taxon>
        <taxon>Heunggongvirae</taxon>
        <taxon>Uroviricota</taxon>
        <taxon>Caudoviricetes</taxon>
        <taxon>Indlulamithivirus</taxon>
        <taxon>Indlulamithivirus indlulamithi</taxon>
    </lineage>
</organism>
<accession>A0A649VCW7</accession>
<feature type="compositionally biased region" description="Low complexity" evidence="2">
    <location>
        <begin position="97"/>
        <end position="110"/>
    </location>
</feature>
<dbReference type="KEGG" id="vg:55624452"/>
<evidence type="ECO:0000256" key="2">
    <source>
        <dbReference type="SAM" id="MobiDB-lite"/>
    </source>
</evidence>